<evidence type="ECO:0000313" key="2">
    <source>
        <dbReference type="EMBL" id="MFC3388918.1"/>
    </source>
</evidence>
<dbReference type="EMBL" id="JBHRVQ010000001">
    <property type="protein sequence ID" value="MFC3388918.1"/>
    <property type="molecule type" value="Genomic_DNA"/>
</dbReference>
<comment type="caution">
    <text evidence="2">The sequence shown here is derived from an EMBL/GenBank/DDBJ whole genome shotgun (WGS) entry which is preliminary data.</text>
</comment>
<accession>A0ABV7N8W8</accession>
<evidence type="ECO:0000313" key="3">
    <source>
        <dbReference type="Proteomes" id="UP001595637"/>
    </source>
</evidence>
<organism evidence="2 3">
    <name type="scientific">Salinicoccus sesuvii</name>
    <dbReference type="NCBI Taxonomy" id="868281"/>
    <lineage>
        <taxon>Bacteria</taxon>
        <taxon>Bacillati</taxon>
        <taxon>Bacillota</taxon>
        <taxon>Bacilli</taxon>
        <taxon>Bacillales</taxon>
        <taxon>Staphylococcaceae</taxon>
        <taxon>Salinicoccus</taxon>
    </lineage>
</organism>
<dbReference type="InterPro" id="IPR055571">
    <property type="entry name" value="DUF7147"/>
</dbReference>
<reference evidence="3" key="1">
    <citation type="journal article" date="2019" name="Int. J. Syst. Evol. Microbiol.">
        <title>The Global Catalogue of Microorganisms (GCM) 10K type strain sequencing project: providing services to taxonomists for standard genome sequencing and annotation.</title>
        <authorList>
            <consortium name="The Broad Institute Genomics Platform"/>
            <consortium name="The Broad Institute Genome Sequencing Center for Infectious Disease"/>
            <person name="Wu L."/>
            <person name="Ma J."/>
        </authorList>
    </citation>
    <scope>NUCLEOTIDE SEQUENCE [LARGE SCALE GENOMIC DNA]</scope>
    <source>
        <strain evidence="3">CCM 7756</strain>
    </source>
</reference>
<dbReference type="RefSeq" id="WP_380655113.1">
    <property type="nucleotide sequence ID" value="NZ_JBHRVQ010000001.1"/>
</dbReference>
<keyword evidence="3" id="KW-1185">Reference proteome</keyword>
<gene>
    <name evidence="2" type="ORF">ACFOEO_10070</name>
</gene>
<dbReference type="Pfam" id="PF23648">
    <property type="entry name" value="DUF7147"/>
    <property type="match status" value="1"/>
</dbReference>
<proteinExistence type="predicted"/>
<protein>
    <recommendedName>
        <fullName evidence="1">DUF7147 domain-containing protein</fullName>
    </recommendedName>
</protein>
<dbReference type="Proteomes" id="UP001595637">
    <property type="component" value="Unassembled WGS sequence"/>
</dbReference>
<sequence>MQKFITMGEGHGDLFELEALISNNHGRIDKGIFLHTEKGLSTFLLVMTPVRGNFQAIYTIYRGILHKSGTGQKYKMIDGWCREHDIPIVEFSTRDPKDFHEKDQFYQYITGVLRLNHLIPPLT</sequence>
<feature type="domain" description="DUF7147" evidence="1">
    <location>
        <begin position="1"/>
        <end position="119"/>
    </location>
</feature>
<name>A0ABV7N8W8_9STAP</name>
<evidence type="ECO:0000259" key="1">
    <source>
        <dbReference type="Pfam" id="PF23648"/>
    </source>
</evidence>